<dbReference type="InterPro" id="IPR000182">
    <property type="entry name" value="GNAT_dom"/>
</dbReference>
<sequence length="244" mass="26715">MNTLVITQVAPRQWHALDDDLVVGRGDASPRPDGRLFLSIDTWHGSVFDRLAGAMLAALPRPLYTVVDEADLDLTAQWRGIGFTTRRREWEYVMPVDGGQVVPPPNLTILPFGAAEVRPLRRLDRAIRAQVEATVGWQEMPAEVLSRPIYPARYAVATEGGSYVGLIRVVPLPKQTRIGLVAVLSTHRRRGIARALVAEGRRATHDRGVGLVTGEVHEANTAAIALFEGLGARRAGSNLELVIR</sequence>
<dbReference type="SUPFAM" id="SSF55729">
    <property type="entry name" value="Acyl-CoA N-acyltransferases (Nat)"/>
    <property type="match status" value="1"/>
</dbReference>
<dbReference type="AlphaFoldDB" id="A0A6V8LB62"/>
<evidence type="ECO:0000313" key="2">
    <source>
        <dbReference type="EMBL" id="GFJ93594.1"/>
    </source>
</evidence>
<dbReference type="RefSeq" id="WP_173080261.1">
    <property type="nucleotide sequence ID" value="NZ_BAABJB010000001.1"/>
</dbReference>
<keyword evidence="2" id="KW-0808">Transferase</keyword>
<dbReference type="CDD" id="cd04301">
    <property type="entry name" value="NAT_SF"/>
    <property type="match status" value="1"/>
</dbReference>
<organism evidence="2 3">
    <name type="scientific">Phytohabitans rumicis</name>
    <dbReference type="NCBI Taxonomy" id="1076125"/>
    <lineage>
        <taxon>Bacteria</taxon>
        <taxon>Bacillati</taxon>
        <taxon>Actinomycetota</taxon>
        <taxon>Actinomycetes</taxon>
        <taxon>Micromonosporales</taxon>
        <taxon>Micromonosporaceae</taxon>
    </lineage>
</organism>
<accession>A0A6V8LB62</accession>
<dbReference type="PANTHER" id="PTHR43072:SF60">
    <property type="entry name" value="L-2,4-DIAMINOBUTYRIC ACID ACETYLTRANSFERASE"/>
    <property type="match status" value="1"/>
</dbReference>
<feature type="domain" description="N-acetyltransferase" evidence="1">
    <location>
        <begin position="115"/>
        <end position="244"/>
    </location>
</feature>
<dbReference type="Gene3D" id="3.40.630.30">
    <property type="match status" value="1"/>
</dbReference>
<protein>
    <submittedName>
        <fullName evidence="2">Ribosomal-protein-alanine N-acetyltransferase</fullName>
    </submittedName>
</protein>
<dbReference type="PANTHER" id="PTHR43072">
    <property type="entry name" value="N-ACETYLTRANSFERASE"/>
    <property type="match status" value="1"/>
</dbReference>
<dbReference type="PROSITE" id="PS51186">
    <property type="entry name" value="GNAT"/>
    <property type="match status" value="1"/>
</dbReference>
<evidence type="ECO:0000313" key="3">
    <source>
        <dbReference type="Proteomes" id="UP000482960"/>
    </source>
</evidence>
<dbReference type="GO" id="GO:0016747">
    <property type="term" value="F:acyltransferase activity, transferring groups other than amino-acyl groups"/>
    <property type="evidence" value="ECO:0007669"/>
    <property type="project" value="InterPro"/>
</dbReference>
<proteinExistence type="predicted"/>
<dbReference type="Pfam" id="PF00583">
    <property type="entry name" value="Acetyltransf_1"/>
    <property type="match status" value="1"/>
</dbReference>
<reference evidence="2 3" key="2">
    <citation type="submission" date="2020-03" db="EMBL/GenBank/DDBJ databases">
        <authorList>
            <person name="Ichikawa N."/>
            <person name="Kimura A."/>
            <person name="Kitahashi Y."/>
            <person name="Uohara A."/>
        </authorList>
    </citation>
    <scope>NUCLEOTIDE SEQUENCE [LARGE SCALE GENOMIC DNA]</scope>
    <source>
        <strain evidence="2 3">NBRC 108638</strain>
    </source>
</reference>
<keyword evidence="3" id="KW-1185">Reference proteome</keyword>
<dbReference type="InterPro" id="IPR016181">
    <property type="entry name" value="Acyl_CoA_acyltransferase"/>
</dbReference>
<name>A0A6V8LB62_9ACTN</name>
<reference evidence="2 3" key="1">
    <citation type="submission" date="2020-03" db="EMBL/GenBank/DDBJ databases">
        <title>Whole genome shotgun sequence of Phytohabitans rumicis NBRC 108638.</title>
        <authorList>
            <person name="Komaki H."/>
            <person name="Tamura T."/>
        </authorList>
    </citation>
    <scope>NUCLEOTIDE SEQUENCE [LARGE SCALE GENOMIC DNA]</scope>
    <source>
        <strain evidence="2 3">NBRC 108638</strain>
    </source>
</reference>
<comment type="caution">
    <text evidence="2">The sequence shown here is derived from an EMBL/GenBank/DDBJ whole genome shotgun (WGS) entry which is preliminary data.</text>
</comment>
<evidence type="ECO:0000259" key="1">
    <source>
        <dbReference type="PROSITE" id="PS51186"/>
    </source>
</evidence>
<dbReference type="EMBL" id="BLPG01000001">
    <property type="protein sequence ID" value="GFJ93594.1"/>
    <property type="molecule type" value="Genomic_DNA"/>
</dbReference>
<dbReference type="Proteomes" id="UP000482960">
    <property type="component" value="Unassembled WGS sequence"/>
</dbReference>
<gene>
    <name evidence="2" type="ORF">Prum_072360</name>
</gene>